<comment type="caution">
    <text evidence="1">The sequence shown here is derived from an EMBL/GenBank/DDBJ whole genome shotgun (WGS) entry which is preliminary data.</text>
</comment>
<dbReference type="Proteomes" id="UP001187682">
    <property type="component" value="Unassembled WGS sequence"/>
</dbReference>
<name>A0AAE8N7Q9_9PEZI</name>
<dbReference type="EMBL" id="ONZQ02000041">
    <property type="protein sequence ID" value="SPO07805.1"/>
    <property type="molecule type" value="Genomic_DNA"/>
</dbReference>
<protein>
    <submittedName>
        <fullName evidence="1">Uncharacterized protein</fullName>
    </submittedName>
</protein>
<proteinExistence type="predicted"/>
<organism evidence="1 2">
    <name type="scientific">Cephalotrichum gorgonifer</name>
    <dbReference type="NCBI Taxonomy" id="2041049"/>
    <lineage>
        <taxon>Eukaryota</taxon>
        <taxon>Fungi</taxon>
        <taxon>Dikarya</taxon>
        <taxon>Ascomycota</taxon>
        <taxon>Pezizomycotina</taxon>
        <taxon>Sordariomycetes</taxon>
        <taxon>Hypocreomycetidae</taxon>
        <taxon>Microascales</taxon>
        <taxon>Microascaceae</taxon>
        <taxon>Cephalotrichum</taxon>
    </lineage>
</organism>
<evidence type="ECO:0000313" key="1">
    <source>
        <dbReference type="EMBL" id="SPO07805.1"/>
    </source>
</evidence>
<accession>A0AAE8N7Q9</accession>
<gene>
    <name evidence="1" type="ORF">DNG_10500</name>
</gene>
<keyword evidence="2" id="KW-1185">Reference proteome</keyword>
<evidence type="ECO:0000313" key="2">
    <source>
        <dbReference type="Proteomes" id="UP001187682"/>
    </source>
</evidence>
<reference evidence="1" key="1">
    <citation type="submission" date="2018-03" db="EMBL/GenBank/DDBJ databases">
        <authorList>
            <person name="Guldener U."/>
        </authorList>
    </citation>
    <scope>NUCLEOTIDE SEQUENCE</scope>
</reference>
<sequence>MITNSIQFRPP</sequence>